<dbReference type="InterPro" id="IPR033129">
    <property type="entry name" value="PEPCASE_His_AS"/>
</dbReference>
<gene>
    <name evidence="4" type="ORF">RM549_11425</name>
</gene>
<dbReference type="PANTHER" id="PTHR30523">
    <property type="entry name" value="PHOSPHOENOLPYRUVATE CARBOXYLASE"/>
    <property type="match status" value="1"/>
</dbReference>
<feature type="active site" evidence="3">
    <location>
        <position position="555"/>
    </location>
</feature>
<evidence type="ECO:0000256" key="2">
    <source>
        <dbReference type="ARBA" id="ARBA00022419"/>
    </source>
</evidence>
<protein>
    <recommendedName>
        <fullName evidence="2">Phosphoenolpyruvate carboxylase</fullName>
    </recommendedName>
</protein>
<dbReference type="Proteomes" id="UP001261624">
    <property type="component" value="Unassembled WGS sequence"/>
</dbReference>
<evidence type="ECO:0000256" key="1">
    <source>
        <dbReference type="ARBA" id="ARBA00003670"/>
    </source>
</evidence>
<dbReference type="RefSeq" id="WP_311684890.1">
    <property type="nucleotide sequence ID" value="NZ_JAVRHM010000012.1"/>
</dbReference>
<dbReference type="InterPro" id="IPR015813">
    <property type="entry name" value="Pyrv/PenolPyrv_kinase-like_dom"/>
</dbReference>
<comment type="function">
    <text evidence="1">Forms oxaloacetate, a four-carbon dicarboxylic acid source for the tricarboxylic acid cycle.</text>
</comment>
<dbReference type="PRINTS" id="PR00150">
    <property type="entry name" value="PEPCARBXLASE"/>
</dbReference>
<reference evidence="4 5" key="1">
    <citation type="submission" date="2023-09" db="EMBL/GenBank/DDBJ databases">
        <authorList>
            <person name="Rey-Velasco X."/>
        </authorList>
    </citation>
    <scope>NUCLEOTIDE SEQUENCE [LARGE SCALE GENOMIC DNA]</scope>
    <source>
        <strain evidence="4 5">F188</strain>
    </source>
</reference>
<dbReference type="GO" id="GO:0008964">
    <property type="term" value="F:phosphoenolpyruvate carboxylase activity"/>
    <property type="evidence" value="ECO:0007669"/>
    <property type="project" value="UniProtKB-EC"/>
</dbReference>
<dbReference type="Gene3D" id="1.20.1440.90">
    <property type="entry name" value="Phosphoenolpyruvate/pyruvate domain"/>
    <property type="match status" value="1"/>
</dbReference>
<accession>A0ABU3E397</accession>
<evidence type="ECO:0000313" key="5">
    <source>
        <dbReference type="Proteomes" id="UP001261624"/>
    </source>
</evidence>
<dbReference type="EMBL" id="JAVRHM010000012">
    <property type="protein sequence ID" value="MDT0690400.1"/>
    <property type="molecule type" value="Genomic_DNA"/>
</dbReference>
<keyword evidence="5" id="KW-1185">Reference proteome</keyword>
<evidence type="ECO:0000313" key="4">
    <source>
        <dbReference type="EMBL" id="MDT0690400.1"/>
    </source>
</evidence>
<dbReference type="PROSITE" id="PS00393">
    <property type="entry name" value="PEPCASE_2"/>
    <property type="match status" value="1"/>
</dbReference>
<dbReference type="PANTHER" id="PTHR30523:SF32">
    <property type="entry name" value="PHOSPHOENOLPYRUVATE CARBOXYLASE"/>
    <property type="match status" value="1"/>
</dbReference>
<dbReference type="SUPFAM" id="SSF51621">
    <property type="entry name" value="Phosphoenolpyruvate/pyruvate domain"/>
    <property type="match status" value="1"/>
</dbReference>
<keyword evidence="4" id="KW-0456">Lyase</keyword>
<organism evidence="4 5">
    <name type="scientific">Autumnicola patrickiae</name>
    <dbReference type="NCBI Taxonomy" id="3075591"/>
    <lineage>
        <taxon>Bacteria</taxon>
        <taxon>Pseudomonadati</taxon>
        <taxon>Bacteroidota</taxon>
        <taxon>Flavobacteriia</taxon>
        <taxon>Flavobacteriales</taxon>
        <taxon>Flavobacteriaceae</taxon>
        <taxon>Autumnicola</taxon>
    </lineage>
</organism>
<comment type="caution">
    <text evidence="4">The sequence shown here is derived from an EMBL/GenBank/DDBJ whole genome shotgun (WGS) entry which is preliminary data.</text>
</comment>
<evidence type="ECO:0000256" key="3">
    <source>
        <dbReference type="PROSITE-ProRule" id="PRU10112"/>
    </source>
</evidence>
<name>A0ABU3E397_9FLAO</name>
<dbReference type="Pfam" id="PF00311">
    <property type="entry name" value="PEPcase"/>
    <property type="match status" value="1"/>
</dbReference>
<dbReference type="InterPro" id="IPR021135">
    <property type="entry name" value="PEP_COase"/>
</dbReference>
<proteinExistence type="predicted"/>
<sequence>MSQNTTPGAFSKIWEDMDFLTNCFRQVLDELGEHELVNLLSRDGHKKDIPDDVKLEEKQIQVLSIYLQLMNLVEENAAVQYRRKLADGKGMQAIRGSWSETFNRWKSQGLSQDQMQEILQKISVTPVLTAHPTEAKRISILELHREIYLNLTKLENTTFSSSERKIIGNDIMTLLERWWRTGEVYLEKPTVEKERKNIIHYLSRVFPLALKKTDIQLRQSWLEMGFDPEKLTYPRLQFGSWVGGDRDGHPYVTSSITNSTLKEQRKVALELIHDQLLELVSHLSFSQIRNPIPKTLSTAINEKITLLGEAGKKASERNPYEPWRQFLALILLQLRNTMKDQGSIQPVYKSPIDLQEDIQILKDSLLEIGAKRIVQDLIFPTERALQSFGFHLARLDIRQNSEFHDKAMEQILKATYPDLPEYGTWDEEKKINFLTEELKTTRPFAIDGTSFGPEADKVLDCYRVVRKHTEKYGPQGIGSFIISMTRSLSDLLLVYVFMREAGLDSNTFQVVPLFETIDDLLASSEVMESFLKHPAYRRSEDGVQEVMLGYSDSNKDGGIIASRSHIYQAEEALTKTAEENNVRFKFFHGIGGTISRGGGKYHRFLESMPSGSLTGEMKLTVQGETISQQFANLLTAGYNLEMLLSGTALQTGYSCFPQSTADYPVAALQKLAQFSKEKYQDLISHPSFLEFYGDATPIDVLELSKIGSRPARRTGTRTLGDLRAIPWVFSWSQSRFNITGWFGIGYALSKLKEEDNNSHKQLKEFAEKWPLLRYVLIQVETNLMNASPSIMSLYADLVKDENVRKEFNNIIKSEHTESLNQIGAMFETSREERRQSLLDNLNRREDALLALHRLQIKNLDLWRDSKDQGESYLVTLLLEITTALASGLKNTG</sequence>